<dbReference type="Proteomes" id="UP000030013">
    <property type="component" value="Unassembled WGS sequence"/>
</dbReference>
<dbReference type="Pfam" id="PF04075">
    <property type="entry name" value="F420H2_quin_red"/>
    <property type="match status" value="1"/>
</dbReference>
<comment type="caution">
    <text evidence="1">The sequence shown here is derived from an EMBL/GenBank/DDBJ whole genome shotgun (WGS) entry which is preliminary data.</text>
</comment>
<sequence>MVIQTFTVEAQVLTSDERDAVWPLIVVEAPDFGAYQNRTERVIPVVRLRRVA</sequence>
<dbReference type="EMBL" id="AVPL01000005">
    <property type="protein sequence ID" value="KGN42395.1"/>
    <property type="molecule type" value="Genomic_DNA"/>
</dbReference>
<dbReference type="InterPro" id="IPR012349">
    <property type="entry name" value="Split_barrel_FMN-bd"/>
</dbReference>
<dbReference type="Gene3D" id="2.30.110.10">
    <property type="entry name" value="Electron Transport, Fmn-binding Protein, Chain A"/>
    <property type="match status" value="1"/>
</dbReference>
<dbReference type="InterPro" id="IPR004378">
    <property type="entry name" value="F420H2_quin_Rdtase"/>
</dbReference>
<reference evidence="1 2" key="1">
    <citation type="submission" date="2013-08" db="EMBL/GenBank/DDBJ databases">
        <title>The genome sequence of Knoellia aerolata.</title>
        <authorList>
            <person name="Zhu W."/>
            <person name="Wang G."/>
        </authorList>
    </citation>
    <scope>NUCLEOTIDE SEQUENCE [LARGE SCALE GENOMIC DNA]</scope>
    <source>
        <strain evidence="1 2">DSM 18566</strain>
    </source>
</reference>
<accession>A0A0A0JY51</accession>
<dbReference type="AlphaFoldDB" id="A0A0A0JY51"/>
<dbReference type="STRING" id="1385519.N801_17185"/>
<keyword evidence="2" id="KW-1185">Reference proteome</keyword>
<proteinExistence type="predicted"/>
<organism evidence="1 2">
    <name type="scientific">Knoellia aerolata DSM 18566</name>
    <dbReference type="NCBI Taxonomy" id="1385519"/>
    <lineage>
        <taxon>Bacteria</taxon>
        <taxon>Bacillati</taxon>
        <taxon>Actinomycetota</taxon>
        <taxon>Actinomycetes</taxon>
        <taxon>Micrococcales</taxon>
        <taxon>Intrasporangiaceae</taxon>
        <taxon>Knoellia</taxon>
    </lineage>
</organism>
<dbReference type="GO" id="GO:0016491">
    <property type="term" value="F:oxidoreductase activity"/>
    <property type="evidence" value="ECO:0007669"/>
    <property type="project" value="InterPro"/>
</dbReference>
<name>A0A0A0JY51_9MICO</name>
<protein>
    <submittedName>
        <fullName evidence="1">Uncharacterized protein</fullName>
    </submittedName>
</protein>
<dbReference type="RefSeq" id="WP_281175658.1">
    <property type="nucleotide sequence ID" value="NZ_AVPL01000005.1"/>
</dbReference>
<gene>
    <name evidence="1" type="ORF">N801_17185</name>
</gene>
<evidence type="ECO:0000313" key="1">
    <source>
        <dbReference type="EMBL" id="KGN42395.1"/>
    </source>
</evidence>
<evidence type="ECO:0000313" key="2">
    <source>
        <dbReference type="Proteomes" id="UP000030013"/>
    </source>
</evidence>